<evidence type="ECO:0000313" key="3">
    <source>
        <dbReference type="EnsemblFungi" id="EJT68986"/>
    </source>
</evidence>
<feature type="compositionally biased region" description="Basic residues" evidence="1">
    <location>
        <begin position="82"/>
        <end position="91"/>
    </location>
</feature>
<dbReference type="VEuPathDB" id="FungiDB:GGTG_13492"/>
<dbReference type="EnsemblFungi" id="EJT68986">
    <property type="protein sequence ID" value="EJT68986"/>
    <property type="gene ID" value="GGTG_13492"/>
</dbReference>
<accession>J3PJ10</accession>
<reference evidence="2" key="3">
    <citation type="submission" date="2010-09" db="EMBL/GenBank/DDBJ databases">
        <title>Annotation of Gaeumannomyces graminis var. tritici R3-111a-1.</title>
        <authorList>
            <consortium name="The Broad Institute Genome Sequencing Platform"/>
            <person name="Ma L.-J."/>
            <person name="Dead R."/>
            <person name="Young S.K."/>
            <person name="Zeng Q."/>
            <person name="Gargeya S."/>
            <person name="Fitzgerald M."/>
            <person name="Haas B."/>
            <person name="Abouelleil A."/>
            <person name="Alvarado L."/>
            <person name="Arachchi H.M."/>
            <person name="Berlin A."/>
            <person name="Brown A."/>
            <person name="Chapman S.B."/>
            <person name="Chen Z."/>
            <person name="Dunbar C."/>
            <person name="Freedman E."/>
            <person name="Gearin G."/>
            <person name="Gellesch M."/>
            <person name="Goldberg J."/>
            <person name="Griggs A."/>
            <person name="Gujja S."/>
            <person name="Heiman D."/>
            <person name="Howarth C."/>
            <person name="Larson L."/>
            <person name="Lui A."/>
            <person name="MacDonald P.J.P."/>
            <person name="Mehta T."/>
            <person name="Montmayeur A."/>
            <person name="Murphy C."/>
            <person name="Neiman D."/>
            <person name="Pearson M."/>
            <person name="Priest M."/>
            <person name="Roberts A."/>
            <person name="Saif S."/>
            <person name="Shea T."/>
            <person name="Shenoy N."/>
            <person name="Sisk P."/>
            <person name="Stolte C."/>
            <person name="Sykes S."/>
            <person name="Yandava C."/>
            <person name="Wortman J."/>
            <person name="Nusbaum C."/>
            <person name="Birren B."/>
        </authorList>
    </citation>
    <scope>NUCLEOTIDE SEQUENCE</scope>
    <source>
        <strain evidence="2">R3-111a-1</strain>
    </source>
</reference>
<dbReference type="GeneID" id="20353950"/>
<reference evidence="4" key="1">
    <citation type="submission" date="2010-07" db="EMBL/GenBank/DDBJ databases">
        <title>The genome sequence of Gaeumannomyces graminis var. tritici strain R3-111a-1.</title>
        <authorList>
            <consortium name="The Broad Institute Genome Sequencing Platform"/>
            <person name="Ma L.-J."/>
            <person name="Dead R."/>
            <person name="Young S."/>
            <person name="Zeng Q."/>
            <person name="Koehrsen M."/>
            <person name="Alvarado L."/>
            <person name="Berlin A."/>
            <person name="Chapman S.B."/>
            <person name="Chen Z."/>
            <person name="Freedman E."/>
            <person name="Gellesch M."/>
            <person name="Goldberg J."/>
            <person name="Griggs A."/>
            <person name="Gujja S."/>
            <person name="Heilman E.R."/>
            <person name="Heiman D."/>
            <person name="Hepburn T."/>
            <person name="Howarth C."/>
            <person name="Jen D."/>
            <person name="Larson L."/>
            <person name="Mehta T."/>
            <person name="Neiman D."/>
            <person name="Pearson M."/>
            <person name="Roberts A."/>
            <person name="Saif S."/>
            <person name="Shea T."/>
            <person name="Shenoy N."/>
            <person name="Sisk P."/>
            <person name="Stolte C."/>
            <person name="Sykes S."/>
            <person name="Walk T."/>
            <person name="White J."/>
            <person name="Yandava C."/>
            <person name="Haas B."/>
            <person name="Nusbaum C."/>
            <person name="Birren B."/>
        </authorList>
    </citation>
    <scope>NUCLEOTIDE SEQUENCE [LARGE SCALE GENOMIC DNA]</scope>
    <source>
        <strain evidence="4">R3-111a-1</strain>
    </source>
</reference>
<organism evidence="2">
    <name type="scientific">Gaeumannomyces tritici (strain R3-111a-1)</name>
    <name type="common">Wheat and barley take-all root rot fungus</name>
    <name type="synonym">Gaeumannomyces graminis var. tritici</name>
    <dbReference type="NCBI Taxonomy" id="644352"/>
    <lineage>
        <taxon>Eukaryota</taxon>
        <taxon>Fungi</taxon>
        <taxon>Dikarya</taxon>
        <taxon>Ascomycota</taxon>
        <taxon>Pezizomycotina</taxon>
        <taxon>Sordariomycetes</taxon>
        <taxon>Sordariomycetidae</taxon>
        <taxon>Magnaporthales</taxon>
        <taxon>Magnaporthaceae</taxon>
        <taxon>Gaeumannomyces</taxon>
    </lineage>
</organism>
<proteinExistence type="predicted"/>
<evidence type="ECO:0000313" key="2">
    <source>
        <dbReference type="EMBL" id="EJT68986.1"/>
    </source>
</evidence>
<gene>
    <name evidence="3" type="primary">20353950</name>
    <name evidence="2" type="ORF">GGTG_13492</name>
</gene>
<dbReference type="Proteomes" id="UP000006039">
    <property type="component" value="Unassembled WGS sequence"/>
</dbReference>
<evidence type="ECO:0000256" key="1">
    <source>
        <dbReference type="SAM" id="MobiDB-lite"/>
    </source>
</evidence>
<reference evidence="2" key="2">
    <citation type="submission" date="2010-07" db="EMBL/GenBank/DDBJ databases">
        <authorList>
            <consortium name="The Broad Institute Genome Sequencing Platform"/>
            <consortium name="Broad Institute Genome Sequencing Center for Infectious Disease"/>
            <person name="Ma L.-J."/>
            <person name="Dead R."/>
            <person name="Young S."/>
            <person name="Zeng Q."/>
            <person name="Koehrsen M."/>
            <person name="Alvarado L."/>
            <person name="Berlin A."/>
            <person name="Chapman S.B."/>
            <person name="Chen Z."/>
            <person name="Freedman E."/>
            <person name="Gellesch M."/>
            <person name="Goldberg J."/>
            <person name="Griggs A."/>
            <person name="Gujja S."/>
            <person name="Heilman E.R."/>
            <person name="Heiman D."/>
            <person name="Hepburn T."/>
            <person name="Howarth C."/>
            <person name="Jen D."/>
            <person name="Larson L."/>
            <person name="Mehta T."/>
            <person name="Neiman D."/>
            <person name="Pearson M."/>
            <person name="Roberts A."/>
            <person name="Saif S."/>
            <person name="Shea T."/>
            <person name="Shenoy N."/>
            <person name="Sisk P."/>
            <person name="Stolte C."/>
            <person name="Sykes S."/>
            <person name="Walk T."/>
            <person name="White J."/>
            <person name="Yandava C."/>
            <person name="Haas B."/>
            <person name="Nusbaum C."/>
            <person name="Birren B."/>
        </authorList>
    </citation>
    <scope>NUCLEOTIDE SEQUENCE</scope>
    <source>
        <strain evidence="2">R3-111a-1</strain>
    </source>
</reference>
<evidence type="ECO:0000313" key="4">
    <source>
        <dbReference type="Proteomes" id="UP000006039"/>
    </source>
</evidence>
<sequence>MTRLLVIELGDDCGRAFNIHPHLFPLQNLWLYQNWRTLRGNKVRLDDLQPTPMTAEDHTSLNNHFYCCLQRHDVDHACKRARATGRARRSKTPSSNALSPKSSPCAFEGSTLVDKETAAGPAAGEPTDGARRQARTPARRAATGDSNAHVRARGEGECVAEDTASHPLPVCIPDSKRDTGRRIGDLSDQAYHTSRNNNQRRISCLCQRSRPGLFFRPGMPHWGFQICVEHYGRNDGNYGQLCSLP</sequence>
<feature type="region of interest" description="Disordered" evidence="1">
    <location>
        <begin position="82"/>
        <end position="152"/>
    </location>
</feature>
<dbReference type="AlphaFoldDB" id="J3PJ10"/>
<protein>
    <submittedName>
        <fullName evidence="2 3">Uncharacterized protein</fullName>
    </submittedName>
</protein>
<dbReference type="RefSeq" id="XP_009229662.1">
    <property type="nucleotide sequence ID" value="XM_009231398.1"/>
</dbReference>
<reference evidence="3" key="5">
    <citation type="submission" date="2018-04" db="UniProtKB">
        <authorList>
            <consortium name="EnsemblFungi"/>
        </authorList>
    </citation>
    <scope>IDENTIFICATION</scope>
    <source>
        <strain evidence="3">R3-111a-1</strain>
    </source>
</reference>
<name>J3PJ10_GAET3</name>
<dbReference type="EMBL" id="GL385408">
    <property type="protein sequence ID" value="EJT68986.1"/>
    <property type="molecule type" value="Genomic_DNA"/>
</dbReference>
<feature type="compositionally biased region" description="Polar residues" evidence="1">
    <location>
        <begin position="92"/>
        <end position="102"/>
    </location>
</feature>
<keyword evidence="4" id="KW-1185">Reference proteome</keyword>
<dbReference type="HOGENOM" id="CLU_1133636_0_0_1"/>
<reference evidence="3" key="4">
    <citation type="journal article" date="2015" name="G3 (Bethesda)">
        <title>Genome sequences of three phytopathogenic species of the Magnaporthaceae family of fungi.</title>
        <authorList>
            <person name="Okagaki L.H."/>
            <person name="Nunes C.C."/>
            <person name="Sailsbery J."/>
            <person name="Clay B."/>
            <person name="Brown D."/>
            <person name="John T."/>
            <person name="Oh Y."/>
            <person name="Young N."/>
            <person name="Fitzgerald M."/>
            <person name="Haas B.J."/>
            <person name="Zeng Q."/>
            <person name="Young S."/>
            <person name="Adiconis X."/>
            <person name="Fan L."/>
            <person name="Levin J.Z."/>
            <person name="Mitchell T.K."/>
            <person name="Okubara P.A."/>
            <person name="Farman M.L."/>
            <person name="Kohn L.M."/>
            <person name="Birren B."/>
            <person name="Ma L.-J."/>
            <person name="Dean R.A."/>
        </authorList>
    </citation>
    <scope>NUCLEOTIDE SEQUENCE</scope>
    <source>
        <strain evidence="3">R3-111a-1</strain>
    </source>
</reference>